<reference evidence="2 3" key="1">
    <citation type="submission" date="2016-02" db="EMBL/GenBank/DDBJ databases">
        <authorList>
            <person name="Wen L."/>
            <person name="He K."/>
            <person name="Yang H."/>
        </authorList>
    </citation>
    <scope>NUCLEOTIDE SEQUENCE [LARGE SCALE GENOMIC DNA]</scope>
    <source>
        <strain evidence="2 3">CD11_3</strain>
    </source>
</reference>
<dbReference type="OrthoDB" id="5125407at2"/>
<proteinExistence type="predicted"/>
<accession>A0A177K6N8</accession>
<feature type="transmembrane region" description="Helical" evidence="1">
    <location>
        <begin position="61"/>
        <end position="83"/>
    </location>
</feature>
<organism evidence="2 3">
    <name type="scientific">Microbacterium oleivorans</name>
    <dbReference type="NCBI Taxonomy" id="273677"/>
    <lineage>
        <taxon>Bacteria</taxon>
        <taxon>Bacillati</taxon>
        <taxon>Actinomycetota</taxon>
        <taxon>Actinomycetes</taxon>
        <taxon>Micrococcales</taxon>
        <taxon>Microbacteriaceae</taxon>
        <taxon>Microbacterium</taxon>
    </lineage>
</organism>
<name>A0A177K6N8_9MICO</name>
<dbReference type="RefSeq" id="WP_064003507.1">
    <property type="nucleotide sequence ID" value="NZ_JBFBLR010000002.1"/>
</dbReference>
<comment type="caution">
    <text evidence="2">The sequence shown here is derived from an EMBL/GenBank/DDBJ whole genome shotgun (WGS) entry which is preliminary data.</text>
</comment>
<gene>
    <name evidence="2" type="ORF">AYL44_11835</name>
</gene>
<keyword evidence="1" id="KW-0472">Membrane</keyword>
<feature type="transmembrane region" description="Helical" evidence="1">
    <location>
        <begin position="20"/>
        <end position="41"/>
    </location>
</feature>
<sequence>MAEHSETHVESAELRRTPRFAAFFAVGAALGILVALILTFAFGDGAISESTGARYSQSQVFGFLLLWCVPAGIAVGAVVALVFDRVLGKKHRTVRIERERVEGSED</sequence>
<keyword evidence="1" id="KW-1133">Transmembrane helix</keyword>
<protein>
    <submittedName>
        <fullName evidence="2">Potassium transporter Trk</fullName>
    </submittedName>
</protein>
<dbReference type="EMBL" id="LSTV01000005">
    <property type="protein sequence ID" value="OAH48727.1"/>
    <property type="molecule type" value="Genomic_DNA"/>
</dbReference>
<evidence type="ECO:0000313" key="2">
    <source>
        <dbReference type="EMBL" id="OAH48727.1"/>
    </source>
</evidence>
<dbReference type="Proteomes" id="UP000076998">
    <property type="component" value="Unassembled WGS sequence"/>
</dbReference>
<evidence type="ECO:0000256" key="1">
    <source>
        <dbReference type="SAM" id="Phobius"/>
    </source>
</evidence>
<keyword evidence="1" id="KW-0812">Transmembrane</keyword>
<dbReference type="AlphaFoldDB" id="A0A177K6N8"/>
<evidence type="ECO:0000313" key="3">
    <source>
        <dbReference type="Proteomes" id="UP000076998"/>
    </source>
</evidence>